<gene>
    <name evidence="2" type="ORF">KSP39_PZI017929</name>
</gene>
<dbReference type="EMBL" id="JBBWWQ010000015">
    <property type="protein sequence ID" value="KAK8928358.1"/>
    <property type="molecule type" value="Genomic_DNA"/>
</dbReference>
<proteinExistence type="predicted"/>
<accession>A0AAP0B4P4</accession>
<reference evidence="2 3" key="1">
    <citation type="journal article" date="2022" name="Nat. Plants">
        <title>Genomes of leafy and leafless Platanthera orchids illuminate the evolution of mycoheterotrophy.</title>
        <authorList>
            <person name="Li M.H."/>
            <person name="Liu K.W."/>
            <person name="Li Z."/>
            <person name="Lu H.C."/>
            <person name="Ye Q.L."/>
            <person name="Zhang D."/>
            <person name="Wang J.Y."/>
            <person name="Li Y.F."/>
            <person name="Zhong Z.M."/>
            <person name="Liu X."/>
            <person name="Yu X."/>
            <person name="Liu D.K."/>
            <person name="Tu X.D."/>
            <person name="Liu B."/>
            <person name="Hao Y."/>
            <person name="Liao X.Y."/>
            <person name="Jiang Y.T."/>
            <person name="Sun W.H."/>
            <person name="Chen J."/>
            <person name="Chen Y.Q."/>
            <person name="Ai Y."/>
            <person name="Zhai J.W."/>
            <person name="Wu S.S."/>
            <person name="Zhou Z."/>
            <person name="Hsiao Y.Y."/>
            <person name="Wu W.L."/>
            <person name="Chen Y.Y."/>
            <person name="Lin Y.F."/>
            <person name="Hsu J.L."/>
            <person name="Li C.Y."/>
            <person name="Wang Z.W."/>
            <person name="Zhao X."/>
            <person name="Zhong W.Y."/>
            <person name="Ma X.K."/>
            <person name="Ma L."/>
            <person name="Huang J."/>
            <person name="Chen G.Z."/>
            <person name="Huang M.Z."/>
            <person name="Huang L."/>
            <person name="Peng D.H."/>
            <person name="Luo Y.B."/>
            <person name="Zou S.Q."/>
            <person name="Chen S.P."/>
            <person name="Lan S."/>
            <person name="Tsai W.C."/>
            <person name="Van de Peer Y."/>
            <person name="Liu Z.J."/>
        </authorList>
    </citation>
    <scope>NUCLEOTIDE SEQUENCE [LARGE SCALE GENOMIC DNA]</scope>
    <source>
        <strain evidence="2">Lor287</strain>
    </source>
</reference>
<dbReference type="Proteomes" id="UP001418222">
    <property type="component" value="Unassembled WGS sequence"/>
</dbReference>
<feature type="region of interest" description="Disordered" evidence="1">
    <location>
        <begin position="28"/>
        <end position="114"/>
    </location>
</feature>
<comment type="caution">
    <text evidence="2">The sequence shown here is derived from an EMBL/GenBank/DDBJ whole genome shotgun (WGS) entry which is preliminary data.</text>
</comment>
<sequence length="446" mass="47375">MNNLDIYIYEHLRTATTVLDALGRPSTASGGLRAPAQPNHQVPAKPVGCARRPSKSIEHGRSPPARPSPLSTTADGLTGAHRRTLRGLSGDGQAGPPPAAALPARRRTTPRGFAGVRRTRRWAPVRLPGAVEGGGDDGLPKAAAAVELASHVSRTVTSPPKSILHPRISSTNTFATLLRIFPASPTANIGNHLNFDSPANRTLPLQPLSAPPLHQTTWIRPPIHSRDEAPAAAAVAGVKYSHAGGSLRASNLGFVCRLHLENSLSLKPVFISGFIAYFKLRLRLQRSTLCLISQKHTHFHLLRGKQGSGRPASIFSAESRATTYPLPSSLALTITLAHEAGSHASVKVRNHGSVESRNHTSVDNRTLHHLCSLKLSKVSLSHVIESGRHAAAKDSLHTAISGSSTSDSFPLAPAFAAHFAAPSASQFFACRQLNLSPNSFSSINLV</sequence>
<protein>
    <submittedName>
        <fullName evidence="2">Uncharacterized protein</fullName>
    </submittedName>
</protein>
<name>A0AAP0B4P4_9ASPA</name>
<keyword evidence="3" id="KW-1185">Reference proteome</keyword>
<evidence type="ECO:0000256" key="1">
    <source>
        <dbReference type="SAM" id="MobiDB-lite"/>
    </source>
</evidence>
<evidence type="ECO:0000313" key="2">
    <source>
        <dbReference type="EMBL" id="KAK8928358.1"/>
    </source>
</evidence>
<evidence type="ECO:0000313" key="3">
    <source>
        <dbReference type="Proteomes" id="UP001418222"/>
    </source>
</evidence>
<dbReference type="AlphaFoldDB" id="A0AAP0B4P4"/>
<organism evidence="2 3">
    <name type="scientific">Platanthera zijinensis</name>
    <dbReference type="NCBI Taxonomy" id="2320716"/>
    <lineage>
        <taxon>Eukaryota</taxon>
        <taxon>Viridiplantae</taxon>
        <taxon>Streptophyta</taxon>
        <taxon>Embryophyta</taxon>
        <taxon>Tracheophyta</taxon>
        <taxon>Spermatophyta</taxon>
        <taxon>Magnoliopsida</taxon>
        <taxon>Liliopsida</taxon>
        <taxon>Asparagales</taxon>
        <taxon>Orchidaceae</taxon>
        <taxon>Orchidoideae</taxon>
        <taxon>Orchideae</taxon>
        <taxon>Orchidinae</taxon>
        <taxon>Platanthera</taxon>
    </lineage>
</organism>